<gene>
    <name evidence="1" type="ORF">RHMOL_Rhmol11G0000600</name>
</gene>
<reference evidence="1" key="1">
    <citation type="submission" date="2022-02" db="EMBL/GenBank/DDBJ databases">
        <title>Plant Genome Project.</title>
        <authorList>
            <person name="Zhang R.-G."/>
        </authorList>
    </citation>
    <scope>NUCLEOTIDE SEQUENCE</scope>
    <source>
        <strain evidence="1">AT1</strain>
    </source>
</reference>
<protein>
    <submittedName>
        <fullName evidence="1">Uncharacterized protein</fullName>
    </submittedName>
</protein>
<name>A0ACC0LN20_RHOML</name>
<accession>A0ACC0LN20</accession>
<evidence type="ECO:0000313" key="2">
    <source>
        <dbReference type="Proteomes" id="UP001062846"/>
    </source>
</evidence>
<evidence type="ECO:0000313" key="1">
    <source>
        <dbReference type="EMBL" id="KAI8529787.1"/>
    </source>
</evidence>
<comment type="caution">
    <text evidence="1">The sequence shown here is derived from an EMBL/GenBank/DDBJ whole genome shotgun (WGS) entry which is preliminary data.</text>
</comment>
<organism evidence="1 2">
    <name type="scientific">Rhododendron molle</name>
    <name type="common">Chinese azalea</name>
    <name type="synonym">Azalea mollis</name>
    <dbReference type="NCBI Taxonomy" id="49168"/>
    <lineage>
        <taxon>Eukaryota</taxon>
        <taxon>Viridiplantae</taxon>
        <taxon>Streptophyta</taxon>
        <taxon>Embryophyta</taxon>
        <taxon>Tracheophyta</taxon>
        <taxon>Spermatophyta</taxon>
        <taxon>Magnoliopsida</taxon>
        <taxon>eudicotyledons</taxon>
        <taxon>Gunneridae</taxon>
        <taxon>Pentapetalae</taxon>
        <taxon>asterids</taxon>
        <taxon>Ericales</taxon>
        <taxon>Ericaceae</taxon>
        <taxon>Ericoideae</taxon>
        <taxon>Rhodoreae</taxon>
        <taxon>Rhododendron</taxon>
    </lineage>
</organism>
<keyword evidence="2" id="KW-1185">Reference proteome</keyword>
<proteinExistence type="predicted"/>
<dbReference type="EMBL" id="CM046398">
    <property type="protein sequence ID" value="KAI8529787.1"/>
    <property type="molecule type" value="Genomic_DNA"/>
</dbReference>
<dbReference type="Proteomes" id="UP001062846">
    <property type="component" value="Chromosome 11"/>
</dbReference>
<sequence length="129" mass="14282">MKSLSDITGDDLEITYSFGQNIAVNINVKAVNSQAGVEEQVEPVVASQRVIDLELETINEFELSDELNVQCSPQVNFTCSPEMTFDTKTLEEPLSKIGQIPLEHAKQMPSVLHHTSTPFEHPPLEECLG</sequence>